<dbReference type="PANTHER" id="PTHR22854:SF2">
    <property type="entry name" value="INDOLE-3-GLYCEROL-PHOSPHATE SYNTHASE"/>
    <property type="match status" value="1"/>
</dbReference>
<comment type="catalytic activity">
    <reaction evidence="1 8">
        <text>1-(2-carboxyphenylamino)-1-deoxy-D-ribulose 5-phosphate + H(+) = (1S,2R)-1-C-(indol-3-yl)glycerol 3-phosphate + CO2 + H2O</text>
        <dbReference type="Rhea" id="RHEA:23476"/>
        <dbReference type="ChEBI" id="CHEBI:15377"/>
        <dbReference type="ChEBI" id="CHEBI:15378"/>
        <dbReference type="ChEBI" id="CHEBI:16526"/>
        <dbReference type="ChEBI" id="CHEBI:58613"/>
        <dbReference type="ChEBI" id="CHEBI:58866"/>
        <dbReference type="EC" id="4.1.1.48"/>
    </reaction>
</comment>
<keyword evidence="7 8" id="KW-0456">Lyase</keyword>
<comment type="pathway">
    <text evidence="2 8">Amino-acid biosynthesis; L-tryptophan biosynthesis; L-tryptophan from chorismate: step 4/5.</text>
</comment>
<keyword evidence="3 8" id="KW-0028">Amino-acid biosynthesis</keyword>
<evidence type="ECO:0000256" key="6">
    <source>
        <dbReference type="ARBA" id="ARBA00023141"/>
    </source>
</evidence>
<evidence type="ECO:0000256" key="5">
    <source>
        <dbReference type="ARBA" id="ARBA00022822"/>
    </source>
</evidence>
<evidence type="ECO:0000256" key="3">
    <source>
        <dbReference type="ARBA" id="ARBA00022605"/>
    </source>
</evidence>
<dbReference type="CDD" id="cd00331">
    <property type="entry name" value="IGPS"/>
    <property type="match status" value="1"/>
</dbReference>
<dbReference type="UniPathway" id="UPA00035">
    <property type="reaction ID" value="UER00043"/>
</dbReference>
<dbReference type="EMBL" id="UPXZ01000019">
    <property type="protein sequence ID" value="VBB44632.1"/>
    <property type="molecule type" value="Genomic_DNA"/>
</dbReference>
<evidence type="ECO:0000256" key="4">
    <source>
        <dbReference type="ARBA" id="ARBA00022793"/>
    </source>
</evidence>
<dbReference type="SUPFAM" id="SSF51366">
    <property type="entry name" value="Ribulose-phoshate binding barrel"/>
    <property type="match status" value="1"/>
</dbReference>
<dbReference type="Gene3D" id="3.20.20.70">
    <property type="entry name" value="Aldolase class I"/>
    <property type="match status" value="1"/>
</dbReference>
<dbReference type="GO" id="GO:0004425">
    <property type="term" value="F:indole-3-glycerol-phosphate synthase activity"/>
    <property type="evidence" value="ECO:0007669"/>
    <property type="project" value="UniProtKB-UniRule"/>
</dbReference>
<evidence type="ECO:0000256" key="1">
    <source>
        <dbReference type="ARBA" id="ARBA00001633"/>
    </source>
</evidence>
<dbReference type="Pfam" id="PF00218">
    <property type="entry name" value="IGPS"/>
    <property type="match status" value="1"/>
</dbReference>
<evidence type="ECO:0000256" key="8">
    <source>
        <dbReference type="HAMAP-Rule" id="MF_00134"/>
    </source>
</evidence>
<keyword evidence="4 8" id="KW-0210">Decarboxylase</keyword>
<name>A0A653AAE7_9BACT</name>
<comment type="similarity">
    <text evidence="8">Belongs to the TrpC family.</text>
</comment>
<dbReference type="InterPro" id="IPR013798">
    <property type="entry name" value="Indole-3-glycerol_P_synth_dom"/>
</dbReference>
<dbReference type="InterPro" id="IPR001468">
    <property type="entry name" value="Indole-3-GlycerolPSynthase_CS"/>
</dbReference>
<dbReference type="NCBIfam" id="NF001377">
    <property type="entry name" value="PRK00278.2-4"/>
    <property type="match status" value="1"/>
</dbReference>
<reference evidence="10" key="1">
    <citation type="submission" date="2018-07" db="EMBL/GenBank/DDBJ databases">
        <authorList>
            <consortium name="Genoscope - CEA"/>
            <person name="William W."/>
        </authorList>
    </citation>
    <scope>NUCLEOTIDE SEQUENCE</scope>
    <source>
        <strain evidence="10">IK1</strain>
    </source>
</reference>
<accession>A0A653AAE7</accession>
<proteinExistence type="inferred from homology"/>
<dbReference type="GO" id="GO:0004640">
    <property type="term" value="F:phosphoribosylanthranilate isomerase activity"/>
    <property type="evidence" value="ECO:0007669"/>
    <property type="project" value="TreeGrafter"/>
</dbReference>
<organism evidence="10">
    <name type="scientific">uncultured Paludibacter sp</name>
    <dbReference type="NCBI Taxonomy" id="497635"/>
    <lineage>
        <taxon>Bacteria</taxon>
        <taxon>Pseudomonadati</taxon>
        <taxon>Bacteroidota</taxon>
        <taxon>Bacteroidia</taxon>
        <taxon>Bacteroidales</taxon>
        <taxon>Paludibacteraceae</taxon>
        <taxon>Paludibacter</taxon>
        <taxon>environmental samples</taxon>
    </lineage>
</organism>
<dbReference type="GO" id="GO:0000162">
    <property type="term" value="P:L-tryptophan biosynthetic process"/>
    <property type="evidence" value="ECO:0007669"/>
    <property type="project" value="UniProtKB-UniRule"/>
</dbReference>
<dbReference type="FunFam" id="3.20.20.70:FF:000024">
    <property type="entry name" value="Indole-3-glycerol phosphate synthase"/>
    <property type="match status" value="1"/>
</dbReference>
<sequence>MTILDKIIAEKKIEISERKKATSISDFEKEFYFERNCISLKNNLLQSKSGIIAEFKRKSPSKGWIKENADVLEITSGYYTNGASGISILTDLPFFGGTPEDLISMRPNVNCPILRKDFIIDEYQLYEAKAMGADVILLIAAALSISETKNLAKIAKSLGLEVLLEIHNQEELNHINDFVDIVGVNNRNLKTFEVNLQISKDLATLIPERFVKISESGISNSESVKELRKYGFQGFLMGENFMKDENPAESLKEFISEVAP</sequence>
<keyword evidence="5 8" id="KW-0822">Tryptophan biosynthesis</keyword>
<dbReference type="InterPro" id="IPR013785">
    <property type="entry name" value="Aldolase_TIM"/>
</dbReference>
<dbReference type="InterPro" id="IPR045186">
    <property type="entry name" value="Indole-3-glycerol_P_synth"/>
</dbReference>
<dbReference type="PROSITE" id="PS00614">
    <property type="entry name" value="IGPS"/>
    <property type="match status" value="1"/>
</dbReference>
<keyword evidence="6 8" id="KW-0057">Aromatic amino acid biosynthesis</keyword>
<dbReference type="EC" id="4.1.1.48" evidence="8"/>
<evidence type="ECO:0000259" key="9">
    <source>
        <dbReference type="Pfam" id="PF00218"/>
    </source>
</evidence>
<dbReference type="HAMAP" id="MF_00134_B">
    <property type="entry name" value="IGPS_B"/>
    <property type="match status" value="1"/>
</dbReference>
<gene>
    <name evidence="8 10" type="primary">trpC</name>
    <name evidence="10" type="ORF">TRIP_D260046</name>
</gene>
<feature type="domain" description="Indole-3-glycerol phosphate synthase" evidence="9">
    <location>
        <begin position="4"/>
        <end position="253"/>
    </location>
</feature>
<evidence type="ECO:0000313" key="10">
    <source>
        <dbReference type="EMBL" id="VBB44632.1"/>
    </source>
</evidence>
<protein>
    <recommendedName>
        <fullName evidence="8">Indole-3-glycerol phosphate synthase</fullName>
        <shortName evidence="8">IGPS</shortName>
        <ecNumber evidence="8">4.1.1.48</ecNumber>
    </recommendedName>
</protein>
<dbReference type="PANTHER" id="PTHR22854">
    <property type="entry name" value="TRYPTOPHAN BIOSYNTHESIS PROTEIN"/>
    <property type="match status" value="1"/>
</dbReference>
<dbReference type="AlphaFoldDB" id="A0A653AAE7"/>
<evidence type="ECO:0000256" key="7">
    <source>
        <dbReference type="ARBA" id="ARBA00023239"/>
    </source>
</evidence>
<evidence type="ECO:0000256" key="2">
    <source>
        <dbReference type="ARBA" id="ARBA00004696"/>
    </source>
</evidence>
<dbReference type="InterPro" id="IPR011060">
    <property type="entry name" value="RibuloseP-bd_barrel"/>
</dbReference>